<proteinExistence type="inferred from homology"/>
<sequence>MNPVVAMVQCRSSAEPEDNLQKAEQFCREGYENNVKFTIFPEYFMTYYPMDRAEYYKRAQSLDGPFVREMKKLSVKYAQWILFGMNEKPERESGGKCFNTAVLIDDSGTVRSVYRKAHLFDAFSWRESEDTMPGDALPEPVDTPFGKIGLGICYDLRFPEPSRIQTLKGADMLVYPSAWVDGPDKFMQWETLLRARAIENGVFAIGCCHYSEEHYMGRSLAFDPSGKKIAKAGSGEELIVLTIDTEKAAQVKKQVPSLKNRRTDLYDISQRNSEKSK</sequence>
<evidence type="ECO:0000313" key="4">
    <source>
        <dbReference type="Proteomes" id="UP000298653"/>
    </source>
</evidence>
<protein>
    <submittedName>
        <fullName evidence="3">Putative carbon-nitrogen hydrolase</fullName>
    </submittedName>
</protein>
<evidence type="ECO:0000313" key="3">
    <source>
        <dbReference type="EMBL" id="QCP33802.1"/>
    </source>
</evidence>
<reference evidence="3 4" key="1">
    <citation type="submission" date="2019-05" db="EMBL/GenBank/DDBJ databases">
        <title>Complete genome sequencing of Anaerostipes rhamnosivorans.</title>
        <authorList>
            <person name="Bui T.P.N."/>
            <person name="de Vos W.M."/>
        </authorList>
    </citation>
    <scope>NUCLEOTIDE SEQUENCE [LARGE SCALE GENOMIC DNA]</scope>
    <source>
        <strain evidence="3 4">1y2</strain>
    </source>
</reference>
<dbReference type="CDD" id="cd07581">
    <property type="entry name" value="nitrilase_3"/>
    <property type="match status" value="1"/>
</dbReference>
<dbReference type="EMBL" id="CP040058">
    <property type="protein sequence ID" value="QCP33802.1"/>
    <property type="molecule type" value="Genomic_DNA"/>
</dbReference>
<dbReference type="AlphaFoldDB" id="A0A4P8I8I4"/>
<organism evidence="3 4">
    <name type="scientific">Anaerostipes rhamnosivorans</name>
    <dbReference type="NCBI Taxonomy" id="1229621"/>
    <lineage>
        <taxon>Bacteria</taxon>
        <taxon>Bacillati</taxon>
        <taxon>Bacillota</taxon>
        <taxon>Clostridia</taxon>
        <taxon>Lachnospirales</taxon>
        <taxon>Lachnospiraceae</taxon>
        <taxon>Anaerostipes</taxon>
    </lineage>
</organism>
<keyword evidence="3" id="KW-0378">Hydrolase</keyword>
<name>A0A4P8I8I4_9FIRM</name>
<dbReference type="Gene3D" id="3.60.110.10">
    <property type="entry name" value="Carbon-nitrogen hydrolase"/>
    <property type="match status" value="1"/>
</dbReference>
<evidence type="ECO:0000256" key="1">
    <source>
        <dbReference type="ARBA" id="ARBA00010613"/>
    </source>
</evidence>
<comment type="similarity">
    <text evidence="1">Belongs to the carbon-nitrogen hydrolase superfamily. NIT1/NIT2 family.</text>
</comment>
<feature type="domain" description="CN hydrolase" evidence="2">
    <location>
        <begin position="3"/>
        <end position="245"/>
    </location>
</feature>
<dbReference type="PANTHER" id="PTHR23088:SF27">
    <property type="entry name" value="DEAMINATED GLUTATHIONE AMIDASE"/>
    <property type="match status" value="1"/>
</dbReference>
<accession>A0A4P8I8I4</accession>
<dbReference type="GO" id="GO:0016787">
    <property type="term" value="F:hydrolase activity"/>
    <property type="evidence" value="ECO:0007669"/>
    <property type="project" value="UniProtKB-KW"/>
</dbReference>
<dbReference type="PANTHER" id="PTHR23088">
    <property type="entry name" value="NITRILASE-RELATED"/>
    <property type="match status" value="1"/>
</dbReference>
<dbReference type="KEGG" id="arf:AR1Y2_0348"/>
<dbReference type="InterPro" id="IPR003010">
    <property type="entry name" value="C-N_Hydrolase"/>
</dbReference>
<dbReference type="OrthoDB" id="9811121at2"/>
<dbReference type="InterPro" id="IPR001110">
    <property type="entry name" value="UPF0012_CS"/>
</dbReference>
<dbReference type="Pfam" id="PF00795">
    <property type="entry name" value="CN_hydrolase"/>
    <property type="match status" value="1"/>
</dbReference>
<keyword evidence="4" id="KW-1185">Reference proteome</keyword>
<dbReference type="PROSITE" id="PS50263">
    <property type="entry name" value="CN_HYDROLASE"/>
    <property type="match status" value="1"/>
</dbReference>
<evidence type="ECO:0000259" key="2">
    <source>
        <dbReference type="PROSITE" id="PS50263"/>
    </source>
</evidence>
<dbReference type="PROSITE" id="PS01227">
    <property type="entry name" value="UPF0012"/>
    <property type="match status" value="1"/>
</dbReference>
<dbReference type="InterPro" id="IPR036526">
    <property type="entry name" value="C-N_Hydrolase_sf"/>
</dbReference>
<dbReference type="RefSeq" id="WP_137327428.1">
    <property type="nucleotide sequence ID" value="NZ_CP040058.1"/>
</dbReference>
<gene>
    <name evidence="3" type="ORF">AR1Y2_0348</name>
</gene>
<dbReference type="SUPFAM" id="SSF56317">
    <property type="entry name" value="Carbon-nitrogen hydrolase"/>
    <property type="match status" value="1"/>
</dbReference>
<dbReference type="Proteomes" id="UP000298653">
    <property type="component" value="Chromosome"/>
</dbReference>